<dbReference type="InterPro" id="IPR001579">
    <property type="entry name" value="Glyco_hydro_18_chit_AS"/>
</dbReference>
<sequence length="386" mass="44221">MEEGKILSAYYTYNPDTEALRPEDINGSILTHLIVFLADVCSSTGQIMCPPWLPEGLKRCVALKHKFPHLKVMFCLGSTTMSPVARSPELRRVCITSVVALLEECGLDGMDIDWEFPAWNSGHSEDKKHYVDLLRELREAFDRHSPRYLLTMAGAATKLIIDPAYDIPAIAPCIDFLNLMCYDYHLFKPYDIWAGHNAPMFRRREQHGFFATMNTQWSCEYWERRGMPKEKIVVGIPTYARSWQLLFPCFPYYHAPCTKENCSLTYVQVQEFLAQGGTRVFDKQAGVPYAYHRRQWISYEDEESMDVKTQWVRRNGYGGAMIFSLNHDDYAGILKNGEKFPLTSLAWKNVMGGEAVEAVGRKQQLLAAGDSSQVEFSMTSERKKLL</sequence>
<keyword evidence="2 3" id="KW-0326">Glycosidase</keyword>
<dbReference type="InterPro" id="IPR011583">
    <property type="entry name" value="Chitinase_II/V-like_cat"/>
</dbReference>
<evidence type="ECO:0000256" key="3">
    <source>
        <dbReference type="RuleBase" id="RU000489"/>
    </source>
</evidence>
<proteinExistence type="inferred from homology"/>
<comment type="similarity">
    <text evidence="4">Belongs to the glycosyl hydrolase 18 family.</text>
</comment>
<dbReference type="Pfam" id="PF00704">
    <property type="entry name" value="Glyco_hydro_18"/>
    <property type="match status" value="1"/>
</dbReference>
<dbReference type="GO" id="GO:0005975">
    <property type="term" value="P:carbohydrate metabolic process"/>
    <property type="evidence" value="ECO:0007669"/>
    <property type="project" value="InterPro"/>
</dbReference>
<dbReference type="GO" id="GO:0008061">
    <property type="term" value="F:chitin binding"/>
    <property type="evidence" value="ECO:0007669"/>
    <property type="project" value="InterPro"/>
</dbReference>
<dbReference type="InterPro" id="IPR029070">
    <property type="entry name" value="Chitinase_insertion_sf"/>
</dbReference>
<comment type="caution">
    <text evidence="6">The sequence shown here is derived from an EMBL/GenBank/DDBJ whole genome shotgun (WGS) entry which is preliminary data.</text>
</comment>
<feature type="domain" description="GH18" evidence="5">
    <location>
        <begin position="5"/>
        <end position="353"/>
    </location>
</feature>
<dbReference type="GO" id="GO:0006032">
    <property type="term" value="P:chitin catabolic process"/>
    <property type="evidence" value="ECO:0007669"/>
    <property type="project" value="TreeGrafter"/>
</dbReference>
<reference evidence="6 7" key="1">
    <citation type="journal article" date="2016" name="Nat. Commun.">
        <title>Extremotolerant tardigrade genome and improved radiotolerance of human cultured cells by tardigrade-unique protein.</title>
        <authorList>
            <person name="Hashimoto T."/>
            <person name="Horikawa D.D."/>
            <person name="Saito Y."/>
            <person name="Kuwahara H."/>
            <person name="Kozuka-Hata H."/>
            <person name="Shin-I T."/>
            <person name="Minakuchi Y."/>
            <person name="Ohishi K."/>
            <person name="Motoyama A."/>
            <person name="Aizu T."/>
            <person name="Enomoto A."/>
            <person name="Kondo K."/>
            <person name="Tanaka S."/>
            <person name="Hara Y."/>
            <person name="Koshikawa S."/>
            <person name="Sagara H."/>
            <person name="Miura T."/>
            <person name="Yokobori S."/>
            <person name="Miyagawa K."/>
            <person name="Suzuki Y."/>
            <person name="Kubo T."/>
            <person name="Oyama M."/>
            <person name="Kohara Y."/>
            <person name="Fujiyama A."/>
            <person name="Arakawa K."/>
            <person name="Katayama T."/>
            <person name="Toyoda A."/>
            <person name="Kunieda T."/>
        </authorList>
    </citation>
    <scope>NUCLEOTIDE SEQUENCE [LARGE SCALE GENOMIC DNA]</scope>
    <source>
        <strain evidence="6 7">YOKOZUNA-1</strain>
    </source>
</reference>
<dbReference type="PROSITE" id="PS01095">
    <property type="entry name" value="GH18_1"/>
    <property type="match status" value="1"/>
</dbReference>
<dbReference type="STRING" id="947166.A0A1D1VS27"/>
<dbReference type="OrthoDB" id="76388at2759"/>
<evidence type="ECO:0000256" key="1">
    <source>
        <dbReference type="ARBA" id="ARBA00022801"/>
    </source>
</evidence>
<dbReference type="PANTHER" id="PTHR11177">
    <property type="entry name" value="CHITINASE"/>
    <property type="match status" value="1"/>
</dbReference>
<accession>A0A1D1VS27</accession>
<dbReference type="PROSITE" id="PS51910">
    <property type="entry name" value="GH18_2"/>
    <property type="match status" value="1"/>
</dbReference>
<dbReference type="Gene3D" id="3.20.20.80">
    <property type="entry name" value="Glycosidases"/>
    <property type="match status" value="1"/>
</dbReference>
<dbReference type="PANTHER" id="PTHR11177:SF390">
    <property type="entry name" value="CHITINASE 11"/>
    <property type="match status" value="1"/>
</dbReference>
<keyword evidence="1 3" id="KW-0378">Hydrolase</keyword>
<evidence type="ECO:0000313" key="6">
    <source>
        <dbReference type="EMBL" id="GAV04355.1"/>
    </source>
</evidence>
<evidence type="ECO:0000259" key="5">
    <source>
        <dbReference type="PROSITE" id="PS51910"/>
    </source>
</evidence>
<gene>
    <name evidence="6" type="primary">RvY_14644-1</name>
    <name evidence="6" type="synonym">RvY_14644.1</name>
    <name evidence="6" type="ORF">RvY_14644</name>
</gene>
<dbReference type="GO" id="GO:0004568">
    <property type="term" value="F:chitinase activity"/>
    <property type="evidence" value="ECO:0007669"/>
    <property type="project" value="TreeGrafter"/>
</dbReference>
<dbReference type="SMART" id="SM00636">
    <property type="entry name" value="Glyco_18"/>
    <property type="match status" value="1"/>
</dbReference>
<dbReference type="EMBL" id="BDGG01000010">
    <property type="protein sequence ID" value="GAV04355.1"/>
    <property type="molecule type" value="Genomic_DNA"/>
</dbReference>
<evidence type="ECO:0000256" key="2">
    <source>
        <dbReference type="ARBA" id="ARBA00023295"/>
    </source>
</evidence>
<dbReference type="GO" id="GO:0005576">
    <property type="term" value="C:extracellular region"/>
    <property type="evidence" value="ECO:0007669"/>
    <property type="project" value="TreeGrafter"/>
</dbReference>
<dbReference type="Gene3D" id="3.10.50.10">
    <property type="match status" value="1"/>
</dbReference>
<dbReference type="SUPFAM" id="SSF54556">
    <property type="entry name" value="Chitinase insertion domain"/>
    <property type="match status" value="1"/>
</dbReference>
<keyword evidence="7" id="KW-1185">Reference proteome</keyword>
<dbReference type="InterPro" id="IPR017853">
    <property type="entry name" value="GH"/>
</dbReference>
<dbReference type="AlphaFoldDB" id="A0A1D1VS27"/>
<dbReference type="Proteomes" id="UP000186922">
    <property type="component" value="Unassembled WGS sequence"/>
</dbReference>
<dbReference type="InterPro" id="IPR050314">
    <property type="entry name" value="Glycosyl_Hydrlase_18"/>
</dbReference>
<evidence type="ECO:0000313" key="7">
    <source>
        <dbReference type="Proteomes" id="UP000186922"/>
    </source>
</evidence>
<protein>
    <recommendedName>
        <fullName evidence="5">GH18 domain-containing protein</fullName>
    </recommendedName>
</protein>
<dbReference type="InterPro" id="IPR001223">
    <property type="entry name" value="Glyco_hydro18_cat"/>
</dbReference>
<dbReference type="SUPFAM" id="SSF51445">
    <property type="entry name" value="(Trans)glycosidases"/>
    <property type="match status" value="1"/>
</dbReference>
<organism evidence="6 7">
    <name type="scientific">Ramazzottius varieornatus</name>
    <name type="common">Water bear</name>
    <name type="synonym">Tardigrade</name>
    <dbReference type="NCBI Taxonomy" id="947166"/>
    <lineage>
        <taxon>Eukaryota</taxon>
        <taxon>Metazoa</taxon>
        <taxon>Ecdysozoa</taxon>
        <taxon>Tardigrada</taxon>
        <taxon>Eutardigrada</taxon>
        <taxon>Parachela</taxon>
        <taxon>Hypsibioidea</taxon>
        <taxon>Ramazzottiidae</taxon>
        <taxon>Ramazzottius</taxon>
    </lineage>
</organism>
<evidence type="ECO:0000256" key="4">
    <source>
        <dbReference type="RuleBase" id="RU004453"/>
    </source>
</evidence>
<name>A0A1D1VS27_RAMVA</name>